<reference evidence="1 2" key="1">
    <citation type="submission" date="2022-05" db="EMBL/GenBank/DDBJ databases">
        <title>A multi-omics perspective on studying reproductive biology in Daphnia sinensis.</title>
        <authorList>
            <person name="Jia J."/>
        </authorList>
    </citation>
    <scope>NUCLEOTIDE SEQUENCE [LARGE SCALE GENOMIC DNA]</scope>
    <source>
        <strain evidence="1 2">WSL</strain>
    </source>
</reference>
<evidence type="ECO:0000313" key="2">
    <source>
        <dbReference type="Proteomes" id="UP000820818"/>
    </source>
</evidence>
<name>A0AAD5L307_9CRUS</name>
<organism evidence="1 2">
    <name type="scientific">Daphnia sinensis</name>
    <dbReference type="NCBI Taxonomy" id="1820382"/>
    <lineage>
        <taxon>Eukaryota</taxon>
        <taxon>Metazoa</taxon>
        <taxon>Ecdysozoa</taxon>
        <taxon>Arthropoda</taxon>
        <taxon>Crustacea</taxon>
        <taxon>Branchiopoda</taxon>
        <taxon>Diplostraca</taxon>
        <taxon>Cladocera</taxon>
        <taxon>Anomopoda</taxon>
        <taxon>Daphniidae</taxon>
        <taxon>Daphnia</taxon>
        <taxon>Daphnia similis group</taxon>
    </lineage>
</organism>
<accession>A0AAD5L307</accession>
<comment type="caution">
    <text evidence="1">The sequence shown here is derived from an EMBL/GenBank/DDBJ whole genome shotgun (WGS) entry which is preliminary data.</text>
</comment>
<dbReference type="AlphaFoldDB" id="A0AAD5L307"/>
<gene>
    <name evidence="1" type="ORF">GHT06_009388</name>
</gene>
<sequence>MSLLLLSTHLNDVRISEIGHVPSLPLFPTSHLVPHNLFFNMYSKALNFLSGRNFRFLNSYRFN</sequence>
<evidence type="ECO:0000313" key="1">
    <source>
        <dbReference type="EMBL" id="KAI9565596.1"/>
    </source>
</evidence>
<dbReference type="Proteomes" id="UP000820818">
    <property type="component" value="Linkage Group LG1"/>
</dbReference>
<protein>
    <submittedName>
        <fullName evidence="1">Uncharacterized protein</fullName>
    </submittedName>
</protein>
<dbReference type="EMBL" id="WJBH02000001">
    <property type="protein sequence ID" value="KAI9565596.1"/>
    <property type="molecule type" value="Genomic_DNA"/>
</dbReference>
<proteinExistence type="predicted"/>
<keyword evidence="2" id="KW-1185">Reference proteome</keyword>